<gene>
    <name evidence="15 18" type="primary">rnc</name>
    <name evidence="18" type="ORF">ENJ40_04370</name>
</gene>
<comment type="function">
    <text evidence="15">Digests double-stranded RNA. Involved in the processing of primary rRNA transcript to yield the immediate precursors to the large and small rRNAs (23S and 16S). Processes some mRNAs, and tRNAs when they are encoded in the rRNA operon. Processes pre-crRNA and tracrRNA of type II CRISPR loci if present in the organism.</text>
</comment>
<dbReference type="NCBIfam" id="TIGR02191">
    <property type="entry name" value="RNaseIII"/>
    <property type="match status" value="1"/>
</dbReference>
<keyword evidence="7 15" id="KW-0507">mRNA processing</keyword>
<keyword evidence="9 15" id="KW-0540">Nuclease</keyword>
<dbReference type="EC" id="3.1.26.3" evidence="15"/>
<dbReference type="GO" id="GO:0019843">
    <property type="term" value="F:rRNA binding"/>
    <property type="evidence" value="ECO:0007669"/>
    <property type="project" value="UniProtKB-KW"/>
</dbReference>
<comment type="subcellular location">
    <subcellularLocation>
        <location evidence="2 15">Cytoplasm</location>
    </subcellularLocation>
</comment>
<comment type="caution">
    <text evidence="18">The sequence shown here is derived from an EMBL/GenBank/DDBJ whole genome shotgun (WGS) entry which is preliminary data.</text>
</comment>
<dbReference type="SUPFAM" id="SSF54768">
    <property type="entry name" value="dsRNA-binding domain-like"/>
    <property type="match status" value="1"/>
</dbReference>
<evidence type="ECO:0000256" key="15">
    <source>
        <dbReference type="HAMAP-Rule" id="MF_00104"/>
    </source>
</evidence>
<sequence length="242" mass="26799">MKDIYARLPFLEERLGFRFRDPGLLIRALVHRSYAVEKRLPSGSDNERLEFLGDAILSAAIAHLLYEKFPEASEGDLSKMRAWLVREERLAGVAERLGLSDFILVSQGEKRSGGTRKASILAGTLEAVLGAVYLDGGYDKAFSCVKRLFRSLIPQARRGLLADYRSRLQELAQAHFKETPAYRVVKEEGPSHAPLFVVEVLLGGEPLARGQGGSKKEAAQEAARKALHKLQGLLNLSSQKEN</sequence>
<dbReference type="SUPFAM" id="SSF69065">
    <property type="entry name" value="RNase III domain-like"/>
    <property type="match status" value="1"/>
</dbReference>
<evidence type="ECO:0000259" key="17">
    <source>
        <dbReference type="PROSITE" id="PS50142"/>
    </source>
</evidence>
<evidence type="ECO:0000256" key="3">
    <source>
        <dbReference type="ARBA" id="ARBA00010183"/>
    </source>
</evidence>
<dbReference type="FunFam" id="1.10.1520.10:FF:000001">
    <property type="entry name" value="Ribonuclease 3"/>
    <property type="match status" value="1"/>
</dbReference>
<dbReference type="GO" id="GO:0042802">
    <property type="term" value="F:identical protein binding"/>
    <property type="evidence" value="ECO:0007669"/>
    <property type="project" value="UniProtKB-ARBA"/>
</dbReference>
<name>A0A7C3GSR2_9BACT</name>
<comment type="similarity">
    <text evidence="3">Belongs to the ribonuclease III family.</text>
</comment>
<evidence type="ECO:0000256" key="2">
    <source>
        <dbReference type="ARBA" id="ARBA00004496"/>
    </source>
</evidence>
<keyword evidence="11 15" id="KW-0255">Endonuclease</keyword>
<dbReference type="PROSITE" id="PS50142">
    <property type="entry name" value="RNASE_3_2"/>
    <property type="match status" value="1"/>
</dbReference>
<evidence type="ECO:0000256" key="1">
    <source>
        <dbReference type="ARBA" id="ARBA00000109"/>
    </source>
</evidence>
<protein>
    <recommendedName>
        <fullName evidence="15">Ribonuclease 3</fullName>
        <ecNumber evidence="15">3.1.26.3</ecNumber>
    </recommendedName>
    <alternativeName>
        <fullName evidence="15">Ribonuclease III</fullName>
        <shortName evidence="15">RNase III</shortName>
    </alternativeName>
</protein>
<evidence type="ECO:0000256" key="6">
    <source>
        <dbReference type="ARBA" id="ARBA00022552"/>
    </source>
</evidence>
<dbReference type="CDD" id="cd00593">
    <property type="entry name" value="RIBOc"/>
    <property type="match status" value="1"/>
</dbReference>
<dbReference type="GO" id="GO:0004525">
    <property type="term" value="F:ribonuclease III activity"/>
    <property type="evidence" value="ECO:0007669"/>
    <property type="project" value="UniProtKB-UniRule"/>
</dbReference>
<evidence type="ECO:0000259" key="16">
    <source>
        <dbReference type="PROSITE" id="PS50137"/>
    </source>
</evidence>
<keyword evidence="13 15" id="KW-0460">Magnesium</keyword>
<evidence type="ECO:0000256" key="10">
    <source>
        <dbReference type="ARBA" id="ARBA00022723"/>
    </source>
</evidence>
<dbReference type="GO" id="GO:0006364">
    <property type="term" value="P:rRNA processing"/>
    <property type="evidence" value="ECO:0007669"/>
    <property type="project" value="UniProtKB-UniRule"/>
</dbReference>
<dbReference type="InterPro" id="IPR036389">
    <property type="entry name" value="RNase_III_sf"/>
</dbReference>
<comment type="catalytic activity">
    <reaction evidence="1 15">
        <text>Endonucleolytic cleavage to 5'-phosphomonoester.</text>
        <dbReference type="EC" id="3.1.26.3"/>
    </reaction>
</comment>
<dbReference type="InterPro" id="IPR014720">
    <property type="entry name" value="dsRBD_dom"/>
</dbReference>
<evidence type="ECO:0000256" key="8">
    <source>
        <dbReference type="ARBA" id="ARBA00022694"/>
    </source>
</evidence>
<accession>A0A7C3GSR2</accession>
<dbReference type="EMBL" id="DRMH01000056">
    <property type="protein sequence ID" value="HFC97682.1"/>
    <property type="molecule type" value="Genomic_DNA"/>
</dbReference>
<feature type="active site" evidence="15">
    <location>
        <position position="54"/>
    </location>
</feature>
<reference evidence="18" key="1">
    <citation type="journal article" date="2020" name="mSystems">
        <title>Genome- and Community-Level Interaction Insights into Carbon Utilization and Element Cycling Functions of Hydrothermarchaeota in Hydrothermal Sediment.</title>
        <authorList>
            <person name="Zhou Z."/>
            <person name="Liu Y."/>
            <person name="Xu W."/>
            <person name="Pan J."/>
            <person name="Luo Z.H."/>
            <person name="Li M."/>
        </authorList>
    </citation>
    <scope>NUCLEOTIDE SEQUENCE [LARGE SCALE GENOMIC DNA]</scope>
    <source>
        <strain evidence="18">HyVt-483</strain>
    </source>
</reference>
<dbReference type="HAMAP" id="MF_00104">
    <property type="entry name" value="RNase_III"/>
    <property type="match status" value="1"/>
</dbReference>
<evidence type="ECO:0000256" key="9">
    <source>
        <dbReference type="ARBA" id="ARBA00022722"/>
    </source>
</evidence>
<dbReference type="PROSITE" id="PS00517">
    <property type="entry name" value="RNASE_3_1"/>
    <property type="match status" value="1"/>
</dbReference>
<proteinExistence type="inferred from homology"/>
<keyword evidence="15" id="KW-0699">rRNA-binding</keyword>
<evidence type="ECO:0000256" key="11">
    <source>
        <dbReference type="ARBA" id="ARBA00022759"/>
    </source>
</evidence>
<keyword evidence="14 15" id="KW-0694">RNA-binding</keyword>
<dbReference type="PANTHER" id="PTHR11207">
    <property type="entry name" value="RIBONUCLEASE III"/>
    <property type="match status" value="1"/>
</dbReference>
<evidence type="ECO:0000256" key="14">
    <source>
        <dbReference type="ARBA" id="ARBA00022884"/>
    </source>
</evidence>
<keyword evidence="5 15" id="KW-0963">Cytoplasm</keyword>
<comment type="cofactor">
    <cofactor evidence="15">
        <name>Mg(2+)</name>
        <dbReference type="ChEBI" id="CHEBI:18420"/>
    </cofactor>
</comment>
<dbReference type="PANTHER" id="PTHR11207:SF0">
    <property type="entry name" value="RIBONUCLEASE 3"/>
    <property type="match status" value="1"/>
</dbReference>
<comment type="caution">
    <text evidence="15">Lacks conserved residue(s) required for the propagation of feature annotation.</text>
</comment>
<dbReference type="Gene3D" id="1.10.1520.10">
    <property type="entry name" value="Ribonuclease III domain"/>
    <property type="match status" value="1"/>
</dbReference>
<dbReference type="AlphaFoldDB" id="A0A7C3GSR2"/>
<dbReference type="Pfam" id="PF00035">
    <property type="entry name" value="dsrm"/>
    <property type="match status" value="1"/>
</dbReference>
<dbReference type="InterPro" id="IPR011907">
    <property type="entry name" value="RNase_III"/>
</dbReference>
<dbReference type="GO" id="GO:0005737">
    <property type="term" value="C:cytoplasm"/>
    <property type="evidence" value="ECO:0007669"/>
    <property type="project" value="UniProtKB-SubCell"/>
</dbReference>
<dbReference type="CDD" id="cd10845">
    <property type="entry name" value="DSRM_RNAse_III_family"/>
    <property type="match status" value="1"/>
</dbReference>
<dbReference type="FunFam" id="3.30.160.20:FF:000003">
    <property type="entry name" value="Ribonuclease 3"/>
    <property type="match status" value="1"/>
</dbReference>
<dbReference type="Proteomes" id="UP000886043">
    <property type="component" value="Unassembled WGS sequence"/>
</dbReference>
<dbReference type="GO" id="GO:0008033">
    <property type="term" value="P:tRNA processing"/>
    <property type="evidence" value="ECO:0007669"/>
    <property type="project" value="UniProtKB-KW"/>
</dbReference>
<evidence type="ECO:0000256" key="4">
    <source>
        <dbReference type="ARBA" id="ARBA00011738"/>
    </source>
</evidence>
<dbReference type="SMART" id="SM00535">
    <property type="entry name" value="RIBOc"/>
    <property type="match status" value="1"/>
</dbReference>
<feature type="binding site" evidence="15">
    <location>
        <position position="50"/>
    </location>
    <ligand>
        <name>Mg(2+)</name>
        <dbReference type="ChEBI" id="CHEBI:18420"/>
    </ligand>
</feature>
<dbReference type="PROSITE" id="PS50137">
    <property type="entry name" value="DS_RBD"/>
    <property type="match status" value="1"/>
</dbReference>
<feature type="domain" description="DRBM" evidence="16">
    <location>
        <begin position="163"/>
        <end position="232"/>
    </location>
</feature>
<feature type="domain" description="RNase III" evidence="17">
    <location>
        <begin position="8"/>
        <end position="137"/>
    </location>
</feature>
<comment type="subunit">
    <text evidence="4 15">Homodimer.</text>
</comment>
<dbReference type="GO" id="GO:0010468">
    <property type="term" value="P:regulation of gene expression"/>
    <property type="evidence" value="ECO:0007669"/>
    <property type="project" value="TreeGrafter"/>
</dbReference>
<evidence type="ECO:0000256" key="13">
    <source>
        <dbReference type="ARBA" id="ARBA00022842"/>
    </source>
</evidence>
<dbReference type="Gene3D" id="3.30.160.20">
    <property type="match status" value="1"/>
</dbReference>
<keyword evidence="10 15" id="KW-0479">Metal-binding</keyword>
<feature type="active site" evidence="15">
    <location>
        <position position="126"/>
    </location>
</feature>
<evidence type="ECO:0000256" key="12">
    <source>
        <dbReference type="ARBA" id="ARBA00022801"/>
    </source>
</evidence>
<dbReference type="GO" id="GO:0046872">
    <property type="term" value="F:metal ion binding"/>
    <property type="evidence" value="ECO:0007669"/>
    <property type="project" value="UniProtKB-KW"/>
</dbReference>
<dbReference type="SMART" id="SM00358">
    <property type="entry name" value="DSRM"/>
    <property type="match status" value="1"/>
</dbReference>
<keyword evidence="6 15" id="KW-0698">rRNA processing</keyword>
<dbReference type="GO" id="GO:0006397">
    <property type="term" value="P:mRNA processing"/>
    <property type="evidence" value="ECO:0007669"/>
    <property type="project" value="UniProtKB-UniRule"/>
</dbReference>
<keyword evidence="8 15" id="KW-0819">tRNA processing</keyword>
<dbReference type="GO" id="GO:0003725">
    <property type="term" value="F:double-stranded RNA binding"/>
    <property type="evidence" value="ECO:0007669"/>
    <property type="project" value="TreeGrafter"/>
</dbReference>
<dbReference type="Pfam" id="PF14622">
    <property type="entry name" value="Ribonucleas_3_3"/>
    <property type="match status" value="1"/>
</dbReference>
<evidence type="ECO:0000256" key="7">
    <source>
        <dbReference type="ARBA" id="ARBA00022664"/>
    </source>
</evidence>
<organism evidence="18">
    <name type="scientific">Thermosulfurimonas dismutans</name>
    <dbReference type="NCBI Taxonomy" id="999894"/>
    <lineage>
        <taxon>Bacteria</taxon>
        <taxon>Pseudomonadati</taxon>
        <taxon>Thermodesulfobacteriota</taxon>
        <taxon>Thermodesulfobacteria</taxon>
        <taxon>Thermodesulfobacteriales</taxon>
        <taxon>Thermodesulfobacteriaceae</taxon>
        <taxon>Thermosulfurimonas</taxon>
    </lineage>
</organism>
<keyword evidence="12 15" id="KW-0378">Hydrolase</keyword>
<dbReference type="InterPro" id="IPR000999">
    <property type="entry name" value="RNase_III_dom"/>
</dbReference>
<evidence type="ECO:0000313" key="18">
    <source>
        <dbReference type="EMBL" id="HFC97682.1"/>
    </source>
</evidence>
<feature type="binding site" evidence="15">
    <location>
        <position position="126"/>
    </location>
    <ligand>
        <name>Mg(2+)</name>
        <dbReference type="ChEBI" id="CHEBI:18420"/>
    </ligand>
</feature>
<evidence type="ECO:0000256" key="5">
    <source>
        <dbReference type="ARBA" id="ARBA00022490"/>
    </source>
</evidence>